<name>A0A9E4NH66_9GAMM</name>
<protein>
    <submittedName>
        <fullName evidence="1">Uncharacterized protein</fullName>
    </submittedName>
</protein>
<sequence length="451" mass="50228">MNTIVGQGITDIDTLALAVRDRESRRLIAEAITAYRGGALRSAIISTWIAVSFDIIAKARELAAQGEAAPKAFVKDLDLAITNRDIKKMQAIESDLLNVANDQLQLFAPHEFEALERLQRDRNLCAHPAFIVEDELYQPSLELVRSHIVHALQHLLLHAPLQGKSAIARFDVDVTSLSFPTNSEDIGTYIRARYLDRAKDVLVTNLIKALISAPFGDERLRFAGRSRLLAITLGEIAKAKTSIYDATVPSYVAQKFDTVEDDVLLSICTFLEIDPRIWEWLSEPVRLRVKRLLETADVEALKAHAAFDGFVIPELSEILLERFDAFDSNTQISIISEHPKRELVGPGIVIYSQAGGYRTAEAWGQSIILSLTPFLTADDIRSLLEAVQDNGQIWCAGGTPDILDAVFDSTRQLLPEARPYWQAFVDARIAHNNGDTEDHYSYPGLQQRLAT</sequence>
<comment type="caution">
    <text evidence="1">The sequence shown here is derived from an EMBL/GenBank/DDBJ whole genome shotgun (WGS) entry which is preliminary data.</text>
</comment>
<dbReference type="AlphaFoldDB" id="A0A9E4NH66"/>
<dbReference type="EMBL" id="JAEPCR010000008">
    <property type="protein sequence ID" value="MCG7977136.1"/>
    <property type="molecule type" value="Genomic_DNA"/>
</dbReference>
<accession>A0A9E4NH66</accession>
<gene>
    <name evidence="1" type="ORF">JAY77_03170</name>
</gene>
<evidence type="ECO:0000313" key="2">
    <source>
        <dbReference type="Proteomes" id="UP000886674"/>
    </source>
</evidence>
<evidence type="ECO:0000313" key="1">
    <source>
        <dbReference type="EMBL" id="MCG7977136.1"/>
    </source>
</evidence>
<organism evidence="1 2">
    <name type="scientific">Candidatus Thiodiazotropha taylori</name>
    <dbReference type="NCBI Taxonomy" id="2792791"/>
    <lineage>
        <taxon>Bacteria</taxon>
        <taxon>Pseudomonadati</taxon>
        <taxon>Pseudomonadota</taxon>
        <taxon>Gammaproteobacteria</taxon>
        <taxon>Chromatiales</taxon>
        <taxon>Sedimenticolaceae</taxon>
        <taxon>Candidatus Thiodiazotropha</taxon>
    </lineage>
</organism>
<proteinExistence type="predicted"/>
<dbReference type="Proteomes" id="UP000886674">
    <property type="component" value="Unassembled WGS sequence"/>
</dbReference>
<reference evidence="1" key="1">
    <citation type="journal article" date="2021" name="Proc. Natl. Acad. Sci. U.S.A.">
        <title>Global biogeography of chemosynthetic symbionts reveals both localized and globally distributed symbiont groups. .</title>
        <authorList>
            <person name="Osvatic J.T."/>
            <person name="Wilkins L.G.E."/>
            <person name="Leibrecht L."/>
            <person name="Leray M."/>
            <person name="Zauner S."/>
            <person name="Polzin J."/>
            <person name="Camacho Y."/>
            <person name="Gros O."/>
            <person name="van Gils J.A."/>
            <person name="Eisen J.A."/>
            <person name="Petersen J.M."/>
            <person name="Yuen B."/>
        </authorList>
    </citation>
    <scope>NUCLEOTIDE SEQUENCE</scope>
    <source>
        <strain evidence="1">MAGclacostrist055</strain>
    </source>
</reference>